<dbReference type="Gene3D" id="3.40.720.10">
    <property type="entry name" value="Alkaline Phosphatase, subunit A"/>
    <property type="match status" value="1"/>
</dbReference>
<dbReference type="RefSeq" id="WP_185053266.1">
    <property type="nucleotide sequence ID" value="NZ_JACHGN010000014.1"/>
</dbReference>
<dbReference type="Proteomes" id="UP000578449">
    <property type="component" value="Unassembled WGS sequence"/>
</dbReference>
<dbReference type="AlphaFoldDB" id="A0A840PBJ2"/>
<evidence type="ECO:0000259" key="3">
    <source>
        <dbReference type="Pfam" id="PF00884"/>
    </source>
</evidence>
<protein>
    <submittedName>
        <fullName evidence="4">Arylsulfatase A-like enzyme</fullName>
    </submittedName>
</protein>
<dbReference type="InterPro" id="IPR012251">
    <property type="entry name" value="GlcNAc_6-SO4ase"/>
</dbReference>
<gene>
    <name evidence="4" type="ORF">HNP84_006116</name>
</gene>
<evidence type="ECO:0000256" key="2">
    <source>
        <dbReference type="SAM" id="MobiDB-lite"/>
    </source>
</evidence>
<accession>A0A840PBJ2</accession>
<name>A0A840PBJ2_9ACTN</name>
<dbReference type="CDD" id="cd16147">
    <property type="entry name" value="G6S"/>
    <property type="match status" value="1"/>
</dbReference>
<comment type="PTM">
    <text evidence="1">The conversion to 3-oxoalanine (also known as C-formylglycine, FGly), of a serine or cysteine residue in prokaryotes and of a cysteine residue in eukaryotes, is critical for catalytic activity.</text>
</comment>
<dbReference type="SUPFAM" id="SSF53649">
    <property type="entry name" value="Alkaline phosphatase-like"/>
    <property type="match status" value="1"/>
</dbReference>
<dbReference type="GO" id="GO:0008449">
    <property type="term" value="F:N-acetylglucosamine-6-sulfatase activity"/>
    <property type="evidence" value="ECO:0007669"/>
    <property type="project" value="InterPro"/>
</dbReference>
<feature type="domain" description="Sulfatase N-terminal" evidence="3">
    <location>
        <begin position="34"/>
        <end position="364"/>
    </location>
</feature>
<dbReference type="Pfam" id="PF00884">
    <property type="entry name" value="Sulfatase"/>
    <property type="match status" value="1"/>
</dbReference>
<dbReference type="PIRSF" id="PIRSF036666">
    <property type="entry name" value="G6S"/>
    <property type="match status" value="1"/>
</dbReference>
<evidence type="ECO:0000256" key="1">
    <source>
        <dbReference type="PIRSR" id="PIRSR036666-50"/>
    </source>
</evidence>
<sequence>MLLLAGAAQPLGAGDPGALPLRAAPAMAGGPVRPNIVLILADDLDDMDLRAFPNIHAQLVRQGATFDRYFVTNPWCCPSRSTILRSQYVHSHQVLTNTGPEGGFVRFYEQGLERSTIGSWMQASGYRTALMGKYLNHFPGEAVPKTYVPPGWDEWYVPVRRLYQEFDYTLNENGTLREYGSEPEDYLADVLSAKAQAFVKGRSPFFLYLAPIAPHRPANPAPRHEDAFEDAQAPRPPSFDQPDVTREPLWLRSLPRIGERAAEDIDELYQERLRAMLGVDDMVGALVEALRASGRLQDTYIFFTSDNGFHLGQHRLTRGKTSPYEESIKVPLIVRGPGVRPGSRVPGLAASVDLGPTFTDLAGVATPGFVEGRSLVPLLAGRTPDRWRTGVLVEFYRPGGWVPTRASPVPPYTALRTTSHTYVEYSTGEQQLFDLTADPHQLRNIVSEAPPEFLDRLRSQMRALSQCSGASCRVADGQ</sequence>
<reference evidence="4 5" key="1">
    <citation type="submission" date="2020-08" db="EMBL/GenBank/DDBJ databases">
        <title>Genomic Encyclopedia of Type Strains, Phase IV (KMG-IV): sequencing the most valuable type-strain genomes for metagenomic binning, comparative biology and taxonomic classification.</title>
        <authorList>
            <person name="Goeker M."/>
        </authorList>
    </citation>
    <scope>NUCLEOTIDE SEQUENCE [LARGE SCALE GENOMIC DNA]</scope>
    <source>
        <strain evidence="4 5">DSM 45615</strain>
    </source>
</reference>
<comment type="caution">
    <text evidence="4">The sequence shown here is derived from an EMBL/GenBank/DDBJ whole genome shotgun (WGS) entry which is preliminary data.</text>
</comment>
<dbReference type="PANTHER" id="PTHR43108:SF8">
    <property type="entry name" value="SD21168P"/>
    <property type="match status" value="1"/>
</dbReference>
<organism evidence="4 5">
    <name type="scientific">Thermocatellispora tengchongensis</name>
    <dbReference type="NCBI Taxonomy" id="1073253"/>
    <lineage>
        <taxon>Bacteria</taxon>
        <taxon>Bacillati</taxon>
        <taxon>Actinomycetota</taxon>
        <taxon>Actinomycetes</taxon>
        <taxon>Streptosporangiales</taxon>
        <taxon>Streptosporangiaceae</taxon>
        <taxon>Thermocatellispora</taxon>
    </lineage>
</organism>
<dbReference type="InterPro" id="IPR017850">
    <property type="entry name" value="Alkaline_phosphatase_core_sf"/>
</dbReference>
<feature type="region of interest" description="Disordered" evidence="2">
    <location>
        <begin position="218"/>
        <end position="244"/>
    </location>
</feature>
<dbReference type="EMBL" id="JACHGN010000014">
    <property type="protein sequence ID" value="MBB5136369.1"/>
    <property type="molecule type" value="Genomic_DNA"/>
</dbReference>
<dbReference type="GO" id="GO:0030203">
    <property type="term" value="P:glycosaminoglycan metabolic process"/>
    <property type="evidence" value="ECO:0007669"/>
    <property type="project" value="InterPro"/>
</dbReference>
<feature type="modified residue" description="3-oxoalanine (Cys)" evidence="1">
    <location>
        <position position="76"/>
    </location>
</feature>
<dbReference type="PANTHER" id="PTHR43108">
    <property type="entry name" value="N-ACETYLGLUCOSAMINE-6-SULFATASE FAMILY MEMBER"/>
    <property type="match status" value="1"/>
</dbReference>
<dbReference type="InterPro" id="IPR000917">
    <property type="entry name" value="Sulfatase_N"/>
</dbReference>
<evidence type="ECO:0000313" key="5">
    <source>
        <dbReference type="Proteomes" id="UP000578449"/>
    </source>
</evidence>
<keyword evidence="5" id="KW-1185">Reference proteome</keyword>
<evidence type="ECO:0000313" key="4">
    <source>
        <dbReference type="EMBL" id="MBB5136369.1"/>
    </source>
</evidence>
<proteinExistence type="predicted"/>